<dbReference type="AlphaFoldDB" id="A0A4R5AD39"/>
<keyword evidence="8" id="KW-0949">S-adenosyl-L-methionine</keyword>
<feature type="region of interest" description="Disordered" evidence="12">
    <location>
        <begin position="1"/>
        <end position="32"/>
    </location>
</feature>
<evidence type="ECO:0000256" key="6">
    <source>
        <dbReference type="ARBA" id="ARBA00022603"/>
    </source>
</evidence>
<dbReference type="PANTHER" id="PTHR11579">
    <property type="entry name" value="PROTEIN-L-ISOASPARTATE O-METHYLTRANSFERASE"/>
    <property type="match status" value="1"/>
</dbReference>
<gene>
    <name evidence="13" type="ORF">E1298_37760</name>
</gene>
<dbReference type="GO" id="GO:0005737">
    <property type="term" value="C:cytoplasm"/>
    <property type="evidence" value="ECO:0007669"/>
    <property type="project" value="UniProtKB-SubCell"/>
</dbReference>
<dbReference type="Pfam" id="PF01135">
    <property type="entry name" value="PCMT"/>
    <property type="match status" value="1"/>
</dbReference>
<feature type="compositionally biased region" description="Basic residues" evidence="12">
    <location>
        <begin position="23"/>
        <end position="32"/>
    </location>
</feature>
<dbReference type="GO" id="GO:0004719">
    <property type="term" value="F:protein-L-isoaspartate (D-aspartate) O-methyltransferase activity"/>
    <property type="evidence" value="ECO:0007669"/>
    <property type="project" value="UniProtKB-EC"/>
</dbReference>
<dbReference type="EMBL" id="SMKU01000327">
    <property type="protein sequence ID" value="TDD69170.1"/>
    <property type="molecule type" value="Genomic_DNA"/>
</dbReference>
<evidence type="ECO:0000256" key="7">
    <source>
        <dbReference type="ARBA" id="ARBA00022679"/>
    </source>
</evidence>
<dbReference type="InterPro" id="IPR000682">
    <property type="entry name" value="PCMT"/>
</dbReference>
<dbReference type="CDD" id="cd02440">
    <property type="entry name" value="AdoMet_MTases"/>
    <property type="match status" value="1"/>
</dbReference>
<evidence type="ECO:0000256" key="3">
    <source>
        <dbReference type="ARBA" id="ARBA00011890"/>
    </source>
</evidence>
<organism evidence="13 14">
    <name type="scientific">Actinomadura rubrisoli</name>
    <dbReference type="NCBI Taxonomy" id="2530368"/>
    <lineage>
        <taxon>Bacteria</taxon>
        <taxon>Bacillati</taxon>
        <taxon>Actinomycetota</taxon>
        <taxon>Actinomycetes</taxon>
        <taxon>Streptosporangiales</taxon>
        <taxon>Thermomonosporaceae</taxon>
        <taxon>Actinomadura</taxon>
    </lineage>
</organism>
<evidence type="ECO:0000256" key="2">
    <source>
        <dbReference type="ARBA" id="ARBA00005369"/>
    </source>
</evidence>
<dbReference type="EC" id="2.1.1.77" evidence="3"/>
<reference evidence="13 14" key="1">
    <citation type="submission" date="2019-03" db="EMBL/GenBank/DDBJ databases">
        <title>Draft genome sequences of novel Actinobacteria.</title>
        <authorList>
            <person name="Sahin N."/>
            <person name="Ay H."/>
            <person name="Saygin H."/>
        </authorList>
    </citation>
    <scope>NUCLEOTIDE SEQUENCE [LARGE SCALE GENOMIC DNA]</scope>
    <source>
        <strain evidence="13 14">H3C3</strain>
    </source>
</reference>
<evidence type="ECO:0000256" key="10">
    <source>
        <dbReference type="ARBA" id="ARBA00031323"/>
    </source>
</evidence>
<proteinExistence type="inferred from homology"/>
<evidence type="ECO:0000313" key="14">
    <source>
        <dbReference type="Proteomes" id="UP000294513"/>
    </source>
</evidence>
<evidence type="ECO:0000256" key="4">
    <source>
        <dbReference type="ARBA" id="ARBA00013346"/>
    </source>
</evidence>
<evidence type="ECO:0000256" key="8">
    <source>
        <dbReference type="ARBA" id="ARBA00022691"/>
    </source>
</evidence>
<dbReference type="PANTHER" id="PTHR11579:SF0">
    <property type="entry name" value="PROTEIN-L-ISOASPARTATE(D-ASPARTATE) O-METHYLTRANSFERASE"/>
    <property type="match status" value="1"/>
</dbReference>
<evidence type="ECO:0000256" key="9">
    <source>
        <dbReference type="ARBA" id="ARBA00030757"/>
    </source>
</evidence>
<comment type="subcellular location">
    <subcellularLocation>
        <location evidence="1">Cytoplasm</location>
    </subcellularLocation>
</comment>
<keyword evidence="6 13" id="KW-0489">Methyltransferase</keyword>
<dbReference type="OrthoDB" id="3501659at2"/>
<evidence type="ECO:0000256" key="1">
    <source>
        <dbReference type="ARBA" id="ARBA00004496"/>
    </source>
</evidence>
<keyword evidence="14" id="KW-1185">Reference proteome</keyword>
<dbReference type="InterPro" id="IPR029063">
    <property type="entry name" value="SAM-dependent_MTases_sf"/>
</dbReference>
<evidence type="ECO:0000256" key="5">
    <source>
        <dbReference type="ARBA" id="ARBA00022490"/>
    </source>
</evidence>
<keyword evidence="5" id="KW-0963">Cytoplasm</keyword>
<accession>A0A4R5AD39</accession>
<dbReference type="Gene3D" id="3.40.50.150">
    <property type="entry name" value="Vaccinia Virus protein VP39"/>
    <property type="match status" value="1"/>
</dbReference>
<comment type="similarity">
    <text evidence="2">Belongs to the methyltransferase superfamily. L-isoaspartyl/D-aspartyl protein methyltransferase family.</text>
</comment>
<sequence>MVVPRMRPRSAMGMAGSRDRGTHRGRRSRHPHWSARMTSNLDDWRAHAAALADRLTEQGTITDPAWRQVVAAVPRHVFVPEFYSDDDPPELLTASDPRWLGLAYADDTLVTQRMEHPDQPGFAWSTSSSTRPSLMLRMLHILDVRDGIAVLEIGTGTGYNSGLLSERLGSEHVTTVDIDPALTDAARLRLADAGYAPSVAAYDGPRGYPPRAPYDRIIATVATEHVPVPWVEQTRPGGVILADIRPRGMTWAGALARLTVAADGTASGPLVSCTWGFMSTRRDAARPGIPEGVAIDATTVHTRTSEIGSEALHTPGLALLIWQRLPGINAFPGPDGTEITTPDGSWVKAPKTTPAKVEHGGPADIWKEVEQAHTWWTDHGSPDVETFGLTIGPNGQRLWHETPDGTSWAAPCQL</sequence>
<dbReference type="GO" id="GO:0032259">
    <property type="term" value="P:methylation"/>
    <property type="evidence" value="ECO:0007669"/>
    <property type="project" value="UniProtKB-KW"/>
</dbReference>
<evidence type="ECO:0000256" key="11">
    <source>
        <dbReference type="ARBA" id="ARBA00031350"/>
    </source>
</evidence>
<protein>
    <recommendedName>
        <fullName evidence="4">Protein-L-isoaspartate O-methyltransferase</fullName>
        <ecNumber evidence="3">2.1.1.77</ecNumber>
    </recommendedName>
    <alternativeName>
        <fullName evidence="11">L-isoaspartyl protein carboxyl methyltransferase</fullName>
    </alternativeName>
    <alternativeName>
        <fullName evidence="9">Protein L-isoaspartyl methyltransferase</fullName>
    </alternativeName>
    <alternativeName>
        <fullName evidence="10">Protein-beta-aspartate methyltransferase</fullName>
    </alternativeName>
</protein>
<dbReference type="Proteomes" id="UP000294513">
    <property type="component" value="Unassembled WGS sequence"/>
</dbReference>
<comment type="caution">
    <text evidence="13">The sequence shown here is derived from an EMBL/GenBank/DDBJ whole genome shotgun (WGS) entry which is preliminary data.</text>
</comment>
<evidence type="ECO:0000313" key="13">
    <source>
        <dbReference type="EMBL" id="TDD69170.1"/>
    </source>
</evidence>
<evidence type="ECO:0000256" key="12">
    <source>
        <dbReference type="SAM" id="MobiDB-lite"/>
    </source>
</evidence>
<dbReference type="SUPFAM" id="SSF53335">
    <property type="entry name" value="S-adenosyl-L-methionine-dependent methyltransferases"/>
    <property type="match status" value="1"/>
</dbReference>
<name>A0A4R5AD39_9ACTN</name>
<keyword evidence="7 13" id="KW-0808">Transferase</keyword>